<dbReference type="Proteomes" id="UP000092461">
    <property type="component" value="Unassembled WGS sequence"/>
</dbReference>
<proteinExistence type="predicted"/>
<dbReference type="EnsemblMetazoa" id="LLOJ001281-RA">
    <property type="protein sequence ID" value="LLOJ001281-PA"/>
    <property type="gene ID" value="LLOJ001281"/>
</dbReference>
<dbReference type="InterPro" id="IPR002861">
    <property type="entry name" value="Reeler_dom"/>
</dbReference>
<protein>
    <recommendedName>
        <fullName evidence="3">Reelin domain-containing protein</fullName>
    </recommendedName>
</protein>
<evidence type="ECO:0000313" key="5">
    <source>
        <dbReference type="Proteomes" id="UP000092461"/>
    </source>
</evidence>
<accession>A0A1B0CAY2</accession>
<feature type="signal peptide" evidence="2">
    <location>
        <begin position="1"/>
        <end position="18"/>
    </location>
</feature>
<dbReference type="EMBL" id="AJWK01004656">
    <property type="status" value="NOT_ANNOTATED_CDS"/>
    <property type="molecule type" value="Genomic_DNA"/>
</dbReference>
<dbReference type="GO" id="GO:0016020">
    <property type="term" value="C:membrane"/>
    <property type="evidence" value="ECO:0007669"/>
    <property type="project" value="TreeGrafter"/>
</dbReference>
<keyword evidence="2" id="KW-0732">Signal</keyword>
<reference evidence="4" key="1">
    <citation type="submission" date="2020-05" db="UniProtKB">
        <authorList>
            <consortium name="EnsemblMetazoa"/>
        </authorList>
    </citation>
    <scope>IDENTIFICATION</scope>
    <source>
        <strain evidence="4">Jacobina</strain>
    </source>
</reference>
<feature type="chain" id="PRO_5008405534" description="Reelin domain-containing protein" evidence="2">
    <location>
        <begin position="19"/>
        <end position="159"/>
    </location>
</feature>
<dbReference type="KEGG" id="lll:129787366"/>
<dbReference type="InterPro" id="IPR042307">
    <property type="entry name" value="Reeler_sf"/>
</dbReference>
<dbReference type="OrthoDB" id="2419613at2759"/>
<sequence>MLRKVLLVVSFVLSLTTGLPDGAPPDTCVKNNRPNHGKTTSQPIHTLPYQVVASSNVYGPGTTIHVTISGGDVFRGFFIQARDAQTNEWIGEWQQSANTQTIPECSAITHADPKDKVQATLIWQAPSNKQGQVYFTGAVVKDYGTYWTDIIAQIPVYQH</sequence>
<dbReference type="VEuPathDB" id="VectorBase:LLONM1_006536"/>
<evidence type="ECO:0000259" key="3">
    <source>
        <dbReference type="PROSITE" id="PS51019"/>
    </source>
</evidence>
<dbReference type="RefSeq" id="XP_055678881.1">
    <property type="nucleotide sequence ID" value="XM_055822906.1"/>
</dbReference>
<evidence type="ECO:0000256" key="1">
    <source>
        <dbReference type="SAM" id="MobiDB-lite"/>
    </source>
</evidence>
<name>A0A1B0CAY2_LUTLO</name>
<feature type="compositionally biased region" description="Polar residues" evidence="1">
    <location>
        <begin position="29"/>
        <end position="43"/>
    </location>
</feature>
<dbReference type="AlphaFoldDB" id="A0A1B0CAY2"/>
<dbReference type="Gene3D" id="2.60.40.4060">
    <property type="entry name" value="Reeler domain"/>
    <property type="match status" value="1"/>
</dbReference>
<dbReference type="PROSITE" id="PS51019">
    <property type="entry name" value="REELIN"/>
    <property type="match status" value="1"/>
</dbReference>
<dbReference type="PANTHER" id="PTHR45828:SF40">
    <property type="entry name" value="REELIN DOMAIN-CONTAINING PROTEIN"/>
    <property type="match status" value="1"/>
</dbReference>
<dbReference type="InterPro" id="IPR051237">
    <property type="entry name" value="Ferric-chelate_Red/DefProt"/>
</dbReference>
<organism evidence="4 5">
    <name type="scientific">Lutzomyia longipalpis</name>
    <name type="common">Sand fly</name>
    <dbReference type="NCBI Taxonomy" id="7200"/>
    <lineage>
        <taxon>Eukaryota</taxon>
        <taxon>Metazoa</taxon>
        <taxon>Ecdysozoa</taxon>
        <taxon>Arthropoda</taxon>
        <taxon>Hexapoda</taxon>
        <taxon>Insecta</taxon>
        <taxon>Pterygota</taxon>
        <taxon>Neoptera</taxon>
        <taxon>Endopterygota</taxon>
        <taxon>Diptera</taxon>
        <taxon>Nematocera</taxon>
        <taxon>Psychodoidea</taxon>
        <taxon>Psychodidae</taxon>
        <taxon>Lutzomyia</taxon>
        <taxon>Lutzomyia</taxon>
    </lineage>
</organism>
<dbReference type="PANTHER" id="PTHR45828">
    <property type="entry name" value="CYTOCHROME B561/FERRIC REDUCTASE TRANSMEMBRANE"/>
    <property type="match status" value="1"/>
</dbReference>
<keyword evidence="5" id="KW-1185">Reference proteome</keyword>
<feature type="region of interest" description="Disordered" evidence="1">
    <location>
        <begin position="22"/>
        <end position="43"/>
    </location>
</feature>
<dbReference type="VEuPathDB" id="VectorBase:LLOJ001281"/>
<dbReference type="GeneID" id="129787366"/>
<dbReference type="Pfam" id="PF02014">
    <property type="entry name" value="Reeler"/>
    <property type="match status" value="1"/>
</dbReference>
<evidence type="ECO:0000313" key="4">
    <source>
        <dbReference type="EnsemblMetazoa" id="LLOJ001281-PA"/>
    </source>
</evidence>
<evidence type="ECO:0000256" key="2">
    <source>
        <dbReference type="SAM" id="SignalP"/>
    </source>
</evidence>
<dbReference type="CDD" id="cd08544">
    <property type="entry name" value="Reeler"/>
    <property type="match status" value="1"/>
</dbReference>
<feature type="domain" description="Reelin" evidence="3">
    <location>
        <begin position="13"/>
        <end position="159"/>
    </location>
</feature>